<organism evidence="1 3">
    <name type="scientific">Didymodactylos carnosus</name>
    <dbReference type="NCBI Taxonomy" id="1234261"/>
    <lineage>
        <taxon>Eukaryota</taxon>
        <taxon>Metazoa</taxon>
        <taxon>Spiralia</taxon>
        <taxon>Gnathifera</taxon>
        <taxon>Rotifera</taxon>
        <taxon>Eurotatoria</taxon>
        <taxon>Bdelloidea</taxon>
        <taxon>Philodinida</taxon>
        <taxon>Philodinidae</taxon>
        <taxon>Didymodactylos</taxon>
    </lineage>
</organism>
<comment type="caution">
    <text evidence="1">The sequence shown here is derived from an EMBL/GenBank/DDBJ whole genome shotgun (WGS) entry which is preliminary data.</text>
</comment>
<evidence type="ECO:0000313" key="3">
    <source>
        <dbReference type="Proteomes" id="UP000677228"/>
    </source>
</evidence>
<sequence>MRVNVKWLELKHIIPVITSNKVTFVQARTTSVGYCIPKFQEQPKKHVQLKSILPEGIKTFSPPSIGSTGWLDIRMISTLLDGTFSNHIRHDFDDPMSGLFGLKWRSFSAVEYLNLSSFITQNSIEAVTCSNVRQLIEEHVGGFWKNDGTSTQKYPKNLIKECLRELLGSVTNLHIYIDSCEALLYSFEFVRQLKDEDPNLHIEVSFNEEVKHPLYQSAVILAFECSRNYVLVFAKLDEFLEHMNNCTSLEDIQAKVELSVTSAYAVNCGQDVKWHRNLSFVYVAAFQDSVINQFEARLLAASLKDINFISKKLEQVNFDEPPQCHTNDAVICFKFDRHPDSFYRILPLRSELLDQWIFNEDTSKFTGPLVTLCPNTSNYTIDRYTHLTVRTDVGSVYNLLYDSISILFQWRNS</sequence>
<gene>
    <name evidence="1" type="ORF">OVA965_LOCUS34695</name>
    <name evidence="2" type="ORF">TMI583_LOCUS35642</name>
</gene>
<evidence type="ECO:0000313" key="2">
    <source>
        <dbReference type="EMBL" id="CAF4243092.1"/>
    </source>
</evidence>
<dbReference type="EMBL" id="CAJNOK010029438">
    <property type="protein sequence ID" value="CAF1447657.1"/>
    <property type="molecule type" value="Genomic_DNA"/>
</dbReference>
<name>A0A8S2FES8_9BILA</name>
<protein>
    <submittedName>
        <fullName evidence="1">Uncharacterized protein</fullName>
    </submittedName>
</protein>
<evidence type="ECO:0000313" key="1">
    <source>
        <dbReference type="EMBL" id="CAF1447657.1"/>
    </source>
</evidence>
<dbReference type="Proteomes" id="UP000682733">
    <property type="component" value="Unassembled WGS sequence"/>
</dbReference>
<dbReference type="Proteomes" id="UP000677228">
    <property type="component" value="Unassembled WGS sequence"/>
</dbReference>
<dbReference type="AlphaFoldDB" id="A0A8S2FES8"/>
<dbReference type="EMBL" id="CAJOBA010051283">
    <property type="protein sequence ID" value="CAF4243092.1"/>
    <property type="molecule type" value="Genomic_DNA"/>
</dbReference>
<reference evidence="1" key="1">
    <citation type="submission" date="2021-02" db="EMBL/GenBank/DDBJ databases">
        <authorList>
            <person name="Nowell W R."/>
        </authorList>
    </citation>
    <scope>NUCLEOTIDE SEQUENCE</scope>
</reference>
<proteinExistence type="predicted"/>
<accession>A0A8S2FES8</accession>